<dbReference type="EMBL" id="LIZY01000094">
    <property type="protein sequence ID" value="KPJ63019.1"/>
    <property type="molecule type" value="Genomic_DNA"/>
</dbReference>
<evidence type="ECO:0000256" key="1">
    <source>
        <dbReference type="SAM" id="Phobius"/>
    </source>
</evidence>
<evidence type="ECO:0000313" key="5">
    <source>
        <dbReference type="Proteomes" id="UP000052020"/>
    </source>
</evidence>
<dbReference type="Proteomes" id="UP000052020">
    <property type="component" value="Unassembled WGS sequence"/>
</dbReference>
<evidence type="ECO:0000259" key="3">
    <source>
        <dbReference type="Pfam" id="PF20581"/>
    </source>
</evidence>
<keyword evidence="1" id="KW-0472">Membrane</keyword>
<feature type="transmembrane region" description="Helical" evidence="1">
    <location>
        <begin position="73"/>
        <end position="92"/>
    </location>
</feature>
<organism evidence="4 5">
    <name type="scientific">candidate division KD3-62 bacterium DG_56</name>
    <dbReference type="NCBI Taxonomy" id="1704032"/>
    <lineage>
        <taxon>Bacteria</taxon>
        <taxon>candidate division KD3-62</taxon>
    </lineage>
</organism>
<feature type="transmembrane region" description="Helical" evidence="1">
    <location>
        <begin position="143"/>
        <end position="162"/>
    </location>
</feature>
<feature type="domain" description="DUF6784" evidence="2">
    <location>
        <begin position="299"/>
        <end position="393"/>
    </location>
</feature>
<dbReference type="InterPro" id="IPR046711">
    <property type="entry name" value="DUF6784"/>
</dbReference>
<feature type="transmembrane region" description="Helical" evidence="1">
    <location>
        <begin position="120"/>
        <end position="137"/>
    </location>
</feature>
<proteinExistence type="predicted"/>
<feature type="transmembrane region" description="Helical" evidence="1">
    <location>
        <begin position="12"/>
        <end position="31"/>
    </location>
</feature>
<dbReference type="Pfam" id="PF20581">
    <property type="entry name" value="DUF6785"/>
    <property type="match status" value="1"/>
</dbReference>
<protein>
    <submittedName>
        <fullName evidence="4">Uncharacterized protein</fullName>
    </submittedName>
</protein>
<accession>A0A0S7XL89</accession>
<sequence length="401" mass="45844">MNQYFKIRPWSDMDYTVAFVSFAAIGFSYLLPSDLLFSLWFFFALSRIEDVIASAFGMQMDGMPLYPTHLYKGYQVMGAYVILVGYLLRMMWPHLRLVWRKVVTNDPEIDDSREFIPYRVAFWGLIIAVVGSVTWCYMAGMSLWVAVLEVTVYLLIVCVVMARSVAEGGLIMTESSFRPVNFVTLVTNKAALGPQNLTAMAFFDTVFPRDLRGLLLTGFLDGLRIGDGVRIRRRSMLGVFLIAMVLAIVVAVVIHLWIPYRQGGVTLYSYVYPQHPTWNFQDNIAAARGETFFDWRAPTFFVIGCAFTLFLATMRAHFYGWPFHPLGYALSSSWTMIVFWFPIFIAWMVKTLILRYGGMKLYVRARPLFLGLVLGEFTAAVLWTVFAMITRLPVSPTMPWP</sequence>
<feature type="transmembrane region" description="Helical" evidence="1">
    <location>
        <begin position="237"/>
        <end position="258"/>
    </location>
</feature>
<evidence type="ECO:0000313" key="4">
    <source>
        <dbReference type="EMBL" id="KPJ63019.1"/>
    </source>
</evidence>
<keyword evidence="1" id="KW-1133">Transmembrane helix</keyword>
<name>A0A0S7XL89_9BACT</name>
<feature type="domain" description="DUF6785" evidence="3">
    <location>
        <begin position="1"/>
        <end position="263"/>
    </location>
</feature>
<feature type="transmembrane region" description="Helical" evidence="1">
    <location>
        <begin position="368"/>
        <end position="389"/>
    </location>
</feature>
<dbReference type="Pfam" id="PF20580">
    <property type="entry name" value="DUF6784"/>
    <property type="match status" value="1"/>
</dbReference>
<gene>
    <name evidence="4" type="ORF">AMK68_04250</name>
</gene>
<evidence type="ECO:0000259" key="2">
    <source>
        <dbReference type="Pfam" id="PF20580"/>
    </source>
</evidence>
<feature type="transmembrane region" description="Helical" evidence="1">
    <location>
        <begin position="326"/>
        <end position="348"/>
    </location>
</feature>
<dbReference type="PATRIC" id="fig|1704032.3.peg.700"/>
<comment type="caution">
    <text evidence="4">The sequence shown here is derived from an EMBL/GenBank/DDBJ whole genome shotgun (WGS) entry which is preliminary data.</text>
</comment>
<reference evidence="4 5" key="1">
    <citation type="journal article" date="2015" name="Microbiome">
        <title>Genomic resolution of linkages in carbon, nitrogen, and sulfur cycling among widespread estuary sediment bacteria.</title>
        <authorList>
            <person name="Baker B.J."/>
            <person name="Lazar C.S."/>
            <person name="Teske A.P."/>
            <person name="Dick G.J."/>
        </authorList>
    </citation>
    <scope>NUCLEOTIDE SEQUENCE [LARGE SCALE GENOMIC DNA]</scope>
    <source>
        <strain evidence="4">DG_56</strain>
    </source>
</reference>
<feature type="transmembrane region" description="Helical" evidence="1">
    <location>
        <begin position="295"/>
        <end position="314"/>
    </location>
</feature>
<keyword evidence="1" id="KW-0812">Transmembrane</keyword>
<dbReference type="AlphaFoldDB" id="A0A0S7XL89"/>
<dbReference type="InterPro" id="IPR046712">
    <property type="entry name" value="DUF6785"/>
</dbReference>